<dbReference type="InterPro" id="IPR045999">
    <property type="entry name" value="DUF5955"/>
</dbReference>
<name>A0A1H5XL83_9ACTN</name>
<evidence type="ECO:0000313" key="3">
    <source>
        <dbReference type="Proteomes" id="UP000236754"/>
    </source>
</evidence>
<dbReference type="EMBL" id="FNVU01000003">
    <property type="protein sequence ID" value="SEG12472.1"/>
    <property type="molecule type" value="Genomic_DNA"/>
</dbReference>
<keyword evidence="3" id="KW-1185">Reference proteome</keyword>
<dbReference type="Pfam" id="PF19380">
    <property type="entry name" value="DUF5955"/>
    <property type="match status" value="1"/>
</dbReference>
<proteinExistence type="predicted"/>
<feature type="compositionally biased region" description="Gly residues" evidence="1">
    <location>
        <begin position="12"/>
        <end position="21"/>
    </location>
</feature>
<protein>
    <submittedName>
        <fullName evidence="2">Uncharacterized protein</fullName>
    </submittedName>
</protein>
<accession>A0A1H5XL83</accession>
<dbReference type="AlphaFoldDB" id="A0A1H5XL83"/>
<evidence type="ECO:0000256" key="1">
    <source>
        <dbReference type="SAM" id="MobiDB-lite"/>
    </source>
</evidence>
<gene>
    <name evidence="2" type="ORF">SAMN05216223_103314</name>
</gene>
<organism evidence="2 3">
    <name type="scientific">Actinacidiphila yanglinensis</name>
    <dbReference type="NCBI Taxonomy" id="310779"/>
    <lineage>
        <taxon>Bacteria</taxon>
        <taxon>Bacillati</taxon>
        <taxon>Actinomycetota</taxon>
        <taxon>Actinomycetes</taxon>
        <taxon>Kitasatosporales</taxon>
        <taxon>Streptomycetaceae</taxon>
        <taxon>Actinacidiphila</taxon>
    </lineage>
</organism>
<dbReference type="Proteomes" id="UP000236754">
    <property type="component" value="Unassembled WGS sequence"/>
</dbReference>
<evidence type="ECO:0000313" key="2">
    <source>
        <dbReference type="EMBL" id="SEG12472.1"/>
    </source>
</evidence>
<feature type="region of interest" description="Disordered" evidence="1">
    <location>
        <begin position="1"/>
        <end position="22"/>
    </location>
</feature>
<sequence>MVVGESQVLENGRGGTAGRGPGAHLAEAVRGLRRELAAYRAVLPDRGVAEDQLDVLAHEAGNAEQALGLVDSERMRHSLLLVAAVIGSISALTAPLDALREAVERLAPPRP</sequence>
<reference evidence="2 3" key="1">
    <citation type="submission" date="2016-10" db="EMBL/GenBank/DDBJ databases">
        <authorList>
            <person name="de Groot N.N."/>
        </authorList>
    </citation>
    <scope>NUCLEOTIDE SEQUENCE [LARGE SCALE GENOMIC DNA]</scope>
    <source>
        <strain evidence="2 3">CGMCC 4.2023</strain>
    </source>
</reference>